<dbReference type="RefSeq" id="WP_163725157.1">
    <property type="nucleotide sequence ID" value="NZ_AP022601.1"/>
</dbReference>
<feature type="region of interest" description="Disordered" evidence="1">
    <location>
        <begin position="1"/>
        <end position="154"/>
    </location>
</feature>
<gene>
    <name evidence="3" type="ORF">MGALJ_03190</name>
</gene>
<feature type="region of interest" description="Disordered" evidence="1">
    <location>
        <begin position="218"/>
        <end position="242"/>
    </location>
</feature>
<protein>
    <submittedName>
        <fullName evidence="3">Uncharacterized protein</fullName>
    </submittedName>
</protein>
<feature type="compositionally biased region" description="Pro residues" evidence="1">
    <location>
        <begin position="121"/>
        <end position="141"/>
    </location>
</feature>
<accession>A0A9W4B446</accession>
<evidence type="ECO:0000256" key="1">
    <source>
        <dbReference type="SAM" id="MobiDB-lite"/>
    </source>
</evidence>
<feature type="compositionally biased region" description="Gly residues" evidence="1">
    <location>
        <begin position="50"/>
        <end position="102"/>
    </location>
</feature>
<organism evidence="3 4">
    <name type="scientific">Mycobacterium gallinarum</name>
    <dbReference type="NCBI Taxonomy" id="39689"/>
    <lineage>
        <taxon>Bacteria</taxon>
        <taxon>Bacillati</taxon>
        <taxon>Actinomycetota</taxon>
        <taxon>Actinomycetes</taxon>
        <taxon>Mycobacteriales</taxon>
        <taxon>Mycobacteriaceae</taxon>
        <taxon>Mycobacterium</taxon>
    </lineage>
</organism>
<feature type="transmembrane region" description="Helical" evidence="2">
    <location>
        <begin position="193"/>
        <end position="214"/>
    </location>
</feature>
<reference evidence="3 4" key="1">
    <citation type="journal article" date="2019" name="Emerg. Microbes Infect.">
        <title>Comprehensive subspecies identification of 175 nontuberculous mycobacteria species based on 7547 genomic profiles.</title>
        <authorList>
            <person name="Matsumoto Y."/>
            <person name="Kinjo T."/>
            <person name="Motooka D."/>
            <person name="Nabeya D."/>
            <person name="Jung N."/>
            <person name="Uechi K."/>
            <person name="Horii T."/>
            <person name="Iida T."/>
            <person name="Fujita J."/>
            <person name="Nakamura S."/>
        </authorList>
    </citation>
    <scope>NUCLEOTIDE SEQUENCE [LARGE SCALE GENOMIC DNA]</scope>
    <source>
        <strain evidence="3 4">JCM 6399</strain>
    </source>
</reference>
<keyword evidence="2" id="KW-0812">Transmembrane</keyword>
<evidence type="ECO:0000313" key="4">
    <source>
        <dbReference type="Proteomes" id="UP000465785"/>
    </source>
</evidence>
<keyword evidence="2" id="KW-1133">Transmembrane helix</keyword>
<evidence type="ECO:0000256" key="2">
    <source>
        <dbReference type="SAM" id="Phobius"/>
    </source>
</evidence>
<evidence type="ECO:0000313" key="3">
    <source>
        <dbReference type="EMBL" id="BBY90650.1"/>
    </source>
</evidence>
<feature type="compositionally biased region" description="Low complexity" evidence="1">
    <location>
        <begin position="19"/>
        <end position="49"/>
    </location>
</feature>
<dbReference type="KEGG" id="mgau:MGALJ_03190"/>
<keyword evidence="4" id="KW-1185">Reference proteome</keyword>
<keyword evidence="2" id="KW-0472">Membrane</keyword>
<name>A0A9W4B446_9MYCO</name>
<feature type="compositionally biased region" description="Polar residues" evidence="1">
    <location>
        <begin position="224"/>
        <end position="233"/>
    </location>
</feature>
<dbReference type="Proteomes" id="UP000465785">
    <property type="component" value="Chromosome"/>
</dbReference>
<sequence length="352" mass="33784">MPDREDDDDRRPAGAIFPGAAGEAGRAAGADSGHAGAKGLGDPAAAKGLGDPGGAKGLGDPGGAKGLGDPGGAKGLGDPGGAKGLGDPGGAKGLGDPGGAKGLGDPSVGPGGAKGLGNPSIAPPGNGPPGYVPPSGTPPGYAPQGFTPPGYAPPGYAPPSVAPPGYAPPSVAPPGYAPPSFAPPGARLSIKGVLVSVAVIVAVIVAAIAAFLVLRPDPPRQTADEQSLGTAATPSDGATPGIAASSEALFRGTYSSQVTVTSSAGTTTKNNVGTAVSDCPHCDVTLSGSGGATVFHWNGSVWEHITEGPTCAGDSVTFTPTVVADGFVQELDYYYATCNGTVSTGTMTRTGD</sequence>
<dbReference type="EMBL" id="AP022601">
    <property type="protein sequence ID" value="BBY90650.1"/>
    <property type="molecule type" value="Genomic_DNA"/>
</dbReference>
<dbReference type="AlphaFoldDB" id="A0A9W4B446"/>
<proteinExistence type="predicted"/>